<proteinExistence type="predicted"/>
<gene>
    <name evidence="2" type="ORF">SAMN05443545_10217</name>
</gene>
<reference evidence="2 3" key="1">
    <citation type="submission" date="2016-10" db="EMBL/GenBank/DDBJ databases">
        <authorList>
            <person name="de Groot N.N."/>
        </authorList>
    </citation>
    <scope>NUCLEOTIDE SEQUENCE [LARGE SCALE GENOMIC DNA]</scope>
    <source>
        <strain evidence="2 3">DSM 19219</strain>
    </source>
</reference>
<keyword evidence="1" id="KW-0812">Transmembrane</keyword>
<keyword evidence="1" id="KW-0472">Membrane</keyword>
<feature type="transmembrane region" description="Helical" evidence="1">
    <location>
        <begin position="98"/>
        <end position="117"/>
    </location>
</feature>
<organism evidence="2 3">
    <name type="scientific">Aidingimonas halophila</name>
    <dbReference type="NCBI Taxonomy" id="574349"/>
    <lineage>
        <taxon>Bacteria</taxon>
        <taxon>Pseudomonadati</taxon>
        <taxon>Pseudomonadota</taxon>
        <taxon>Gammaproteobacteria</taxon>
        <taxon>Oceanospirillales</taxon>
        <taxon>Halomonadaceae</taxon>
        <taxon>Aidingimonas</taxon>
    </lineage>
</organism>
<evidence type="ECO:0000313" key="2">
    <source>
        <dbReference type="EMBL" id="SDW48562.1"/>
    </source>
</evidence>
<accession>A0A1H2TXB4</accession>
<evidence type="ECO:0000256" key="1">
    <source>
        <dbReference type="SAM" id="Phobius"/>
    </source>
</evidence>
<keyword evidence="3" id="KW-1185">Reference proteome</keyword>
<dbReference type="Proteomes" id="UP000198500">
    <property type="component" value="Unassembled WGS sequence"/>
</dbReference>
<dbReference type="STRING" id="574349.SAMN05443545_10217"/>
<keyword evidence="1" id="KW-1133">Transmembrane helix</keyword>
<dbReference type="RefSeq" id="WP_092568126.1">
    <property type="nucleotide sequence ID" value="NZ_BMXH01000016.1"/>
</dbReference>
<dbReference type="Pfam" id="PF19661">
    <property type="entry name" value="DUF6164"/>
    <property type="match status" value="1"/>
</dbReference>
<name>A0A1H2TXB4_9GAMM</name>
<dbReference type="InterPro" id="IPR046162">
    <property type="entry name" value="DUF6164"/>
</dbReference>
<dbReference type="EMBL" id="FNNI01000002">
    <property type="protein sequence ID" value="SDW48562.1"/>
    <property type="molecule type" value="Genomic_DNA"/>
</dbReference>
<protein>
    <recommendedName>
        <fullName evidence="4">DUF2007 domain-containing protein</fullName>
    </recommendedName>
</protein>
<sequence>MAVLLFKLRNVPDEEAEAVRRLLDEHGFDTYETTAGRWQLSLPAIWLQDESQYEAARQVIDAYQQELGQRVRDEYADLQARGEAPTLWQRLRDNPLTALLYLAAIGVILTLTLWPFLSLI</sequence>
<dbReference type="OrthoDB" id="5569385at2"/>
<evidence type="ECO:0008006" key="4">
    <source>
        <dbReference type="Google" id="ProtNLM"/>
    </source>
</evidence>
<dbReference type="AlphaFoldDB" id="A0A1H2TXB4"/>
<evidence type="ECO:0000313" key="3">
    <source>
        <dbReference type="Proteomes" id="UP000198500"/>
    </source>
</evidence>